<protein>
    <submittedName>
        <fullName evidence="1">DNA helicase</fullName>
    </submittedName>
</protein>
<gene>
    <name evidence="1" type="primary">50</name>
    <name evidence="1" type="ORF">PBI_MUDDY_50</name>
</gene>
<keyword evidence="1" id="KW-0547">Nucleotide-binding</keyword>
<keyword evidence="1" id="KW-0067">ATP-binding</keyword>
<dbReference type="EMBL" id="KF024728">
    <property type="protein sequence ID" value="WEV84094.1"/>
    <property type="molecule type" value="Genomic_DNA"/>
</dbReference>
<organism evidence="1 2">
    <name type="scientific">Mycobacterium phage Muddy</name>
    <dbReference type="NCBI Taxonomy" id="1340829"/>
    <lineage>
        <taxon>Viruses</taxon>
        <taxon>Duplodnaviria</taxon>
        <taxon>Heunggongvirae</taxon>
        <taxon>Uroviricota</taxon>
        <taxon>Caudoviricetes</taxon>
        <taxon>Mapvirus</taxon>
        <taxon>Mapvirus muddy</taxon>
    </lineage>
</organism>
<sequence>MNLTSKLENWIPLTKYKYRTKPYVHQVHALKKVLSSGWGGALLMEPRTGKTKVAIDYLSVLATAGKIDRAVIIAPARILDVWVEQFHEHCPLRYHTIIWDKQARKSALPPVQKVHQLTVLLVNYEAFGTPGKKLASGRRSKTTGRFANRTAIIKWLDGKPAAGVLDESHKIKSPSGRASSMVVSMRPLFDYRLILTGTPVTKAKRVFDVYMQWKFLNPERFEEWPTVDEFKNHFGRWTHRNGFPQFLRAKNTTQLKELMDQDAFIVKRSECFDLPPEMPPVIRHIDLEQETAHVYDKLAEEMVVELERGDVKHLLEASIPLVLTLRLTQITGGFTKSAEGEQVELGGEKLAILDEIFDEALDNEDKLVVCARFRPELDAIEAMATRKGLPHFSVRGGLTRQESAQNVRDFRDAEGAAVAIINPQAGGEGIDLSTASHMVWYSLPVSWVNFKQAKDRIALSKKSITYTYLLARHTVDEFLFDTLAHDGNVAEAIMKNPRKVLRK</sequence>
<proteinExistence type="predicted"/>
<evidence type="ECO:0000313" key="1">
    <source>
        <dbReference type="EMBL" id="WEV84094.1"/>
    </source>
</evidence>
<accession>A0ACD4QCF0</accession>
<keyword evidence="1" id="KW-0378">Hydrolase</keyword>
<reference evidence="1" key="1">
    <citation type="submission" date="2013-05" db="EMBL/GenBank/DDBJ databases">
        <authorList>
            <person name="Govender V.S."/>
            <person name="Mchunu L.V."/>
            <person name="Naicker R.N."/>
            <person name="Sha K.I."/>
            <person name="Zinyembe F."/>
            <person name="Pillay B."/>
            <person name="Larsen M.H."/>
            <person name="Rubin E.J."/>
            <person name="Kasprowicz V.O."/>
            <person name="Bishai W.R."/>
            <person name="Bowman C.A."/>
            <person name="Russell D.A."/>
            <person name="Jacobs-Sera D."/>
            <person name="Hendrix R.W."/>
            <person name="Hatfull G.F."/>
        </authorList>
    </citation>
    <scope>NUCLEOTIDE SEQUENCE</scope>
</reference>
<keyword evidence="1" id="KW-0347">Helicase</keyword>
<evidence type="ECO:0000313" key="2">
    <source>
        <dbReference type="Proteomes" id="UP000015553"/>
    </source>
</evidence>
<dbReference type="Proteomes" id="UP000015553">
    <property type="component" value="Segment"/>
</dbReference>
<keyword evidence="2" id="KW-1185">Reference proteome</keyword>
<name>A0ACD4QCF0_9CAUD</name>